<protein>
    <submittedName>
        <fullName evidence="1">Uncharacterized protein</fullName>
    </submittedName>
</protein>
<evidence type="ECO:0000313" key="1">
    <source>
        <dbReference type="EMBL" id="OIQ73202.1"/>
    </source>
</evidence>
<sequence>MSTKPSAMRAYSTPDISPAITVSIKNPMDYPSTVAEPR</sequence>
<dbReference type="EMBL" id="MLJW01002960">
    <property type="protein sequence ID" value="OIQ73202.1"/>
    <property type="molecule type" value="Genomic_DNA"/>
</dbReference>
<organism evidence="1">
    <name type="scientific">mine drainage metagenome</name>
    <dbReference type="NCBI Taxonomy" id="410659"/>
    <lineage>
        <taxon>unclassified sequences</taxon>
        <taxon>metagenomes</taxon>
        <taxon>ecological metagenomes</taxon>
    </lineage>
</organism>
<dbReference type="AlphaFoldDB" id="A0A1J5PPY8"/>
<proteinExistence type="predicted"/>
<gene>
    <name evidence="1" type="ORF">GALL_451610</name>
</gene>
<accession>A0A1J5PPY8</accession>
<comment type="caution">
    <text evidence="1">The sequence shown here is derived from an EMBL/GenBank/DDBJ whole genome shotgun (WGS) entry which is preliminary data.</text>
</comment>
<reference evidence="1" key="1">
    <citation type="submission" date="2016-10" db="EMBL/GenBank/DDBJ databases">
        <title>Sequence of Gallionella enrichment culture.</title>
        <authorList>
            <person name="Poehlein A."/>
            <person name="Muehling M."/>
            <person name="Daniel R."/>
        </authorList>
    </citation>
    <scope>NUCLEOTIDE SEQUENCE</scope>
</reference>
<name>A0A1J5PPY8_9ZZZZ</name>